<dbReference type="Pfam" id="PF00512">
    <property type="entry name" value="HisKA"/>
    <property type="match status" value="1"/>
</dbReference>
<comment type="caution">
    <text evidence="16">The sequence shown here is derived from an EMBL/GenBank/DDBJ whole genome shotgun (WGS) entry which is preliminary data.</text>
</comment>
<evidence type="ECO:0000259" key="14">
    <source>
        <dbReference type="PROSITE" id="PS50109"/>
    </source>
</evidence>
<dbReference type="SMART" id="SM00448">
    <property type="entry name" value="REC"/>
    <property type="match status" value="1"/>
</dbReference>
<organism evidence="16 17">
    <name type="scientific">Roseinatronobacter monicus</name>
    <dbReference type="NCBI Taxonomy" id="393481"/>
    <lineage>
        <taxon>Bacteria</taxon>
        <taxon>Pseudomonadati</taxon>
        <taxon>Pseudomonadota</taxon>
        <taxon>Alphaproteobacteria</taxon>
        <taxon>Rhodobacterales</taxon>
        <taxon>Paracoccaceae</taxon>
        <taxon>Roseinatronobacter</taxon>
    </lineage>
</organism>
<dbReference type="PROSITE" id="PS50110">
    <property type="entry name" value="RESPONSE_REGULATORY"/>
    <property type="match status" value="1"/>
</dbReference>
<dbReference type="PANTHER" id="PTHR45339">
    <property type="entry name" value="HYBRID SIGNAL TRANSDUCTION HISTIDINE KINASE J"/>
    <property type="match status" value="1"/>
</dbReference>
<dbReference type="PROSITE" id="PS50109">
    <property type="entry name" value="HIS_KIN"/>
    <property type="match status" value="1"/>
</dbReference>
<dbReference type="SMART" id="SM00388">
    <property type="entry name" value="HisKA"/>
    <property type="match status" value="1"/>
</dbReference>
<dbReference type="AlphaFoldDB" id="A0A543KG43"/>
<dbReference type="SUPFAM" id="SSF47384">
    <property type="entry name" value="Homodimeric domain of signal transducing histidine kinase"/>
    <property type="match status" value="1"/>
</dbReference>
<gene>
    <name evidence="16" type="ORF">BD293_2700</name>
</gene>
<dbReference type="EMBL" id="VFPT01000001">
    <property type="protein sequence ID" value="TQM94045.1"/>
    <property type="molecule type" value="Genomic_DNA"/>
</dbReference>
<dbReference type="CDD" id="cd16922">
    <property type="entry name" value="HATPase_EvgS-ArcB-TorS-like"/>
    <property type="match status" value="1"/>
</dbReference>
<dbReference type="SUPFAM" id="SSF55874">
    <property type="entry name" value="ATPase domain of HSP90 chaperone/DNA topoisomerase II/histidine kinase"/>
    <property type="match status" value="1"/>
</dbReference>
<dbReference type="CDD" id="cd17546">
    <property type="entry name" value="REC_hyHK_CKI1_RcsC-like"/>
    <property type="match status" value="1"/>
</dbReference>
<evidence type="ECO:0000256" key="9">
    <source>
        <dbReference type="ARBA" id="ARBA00064003"/>
    </source>
</evidence>
<dbReference type="Gene3D" id="1.10.287.130">
    <property type="match status" value="1"/>
</dbReference>
<dbReference type="InterPro" id="IPR003661">
    <property type="entry name" value="HisK_dim/P_dom"/>
</dbReference>
<keyword evidence="13" id="KW-1133">Transmembrane helix</keyword>
<dbReference type="GO" id="GO:0005524">
    <property type="term" value="F:ATP binding"/>
    <property type="evidence" value="ECO:0007669"/>
    <property type="project" value="UniProtKB-KW"/>
</dbReference>
<evidence type="ECO:0000256" key="3">
    <source>
        <dbReference type="ARBA" id="ARBA00022553"/>
    </source>
</evidence>
<evidence type="ECO:0000256" key="13">
    <source>
        <dbReference type="SAM" id="Phobius"/>
    </source>
</evidence>
<keyword evidence="13" id="KW-0472">Membrane</keyword>
<dbReference type="Gene3D" id="3.30.565.10">
    <property type="entry name" value="Histidine kinase-like ATPase, C-terminal domain"/>
    <property type="match status" value="1"/>
</dbReference>
<comment type="catalytic activity">
    <reaction evidence="1">
        <text>ATP + protein L-histidine = ADP + protein N-phospho-L-histidine.</text>
        <dbReference type="EC" id="2.7.13.3"/>
    </reaction>
</comment>
<dbReference type="Pfam" id="PF12860">
    <property type="entry name" value="PAS_7"/>
    <property type="match status" value="1"/>
</dbReference>
<dbReference type="FunFam" id="1.10.287.130:FF:000002">
    <property type="entry name" value="Two-component osmosensing histidine kinase"/>
    <property type="match status" value="1"/>
</dbReference>
<keyword evidence="3 11" id="KW-0597">Phosphoprotein</keyword>
<dbReference type="InterPro" id="IPR003594">
    <property type="entry name" value="HATPase_dom"/>
</dbReference>
<evidence type="ECO:0000313" key="16">
    <source>
        <dbReference type="EMBL" id="TQM94045.1"/>
    </source>
</evidence>
<keyword evidence="5" id="KW-0547">Nucleotide-binding</keyword>
<evidence type="ECO:0000256" key="1">
    <source>
        <dbReference type="ARBA" id="ARBA00000085"/>
    </source>
</evidence>
<evidence type="ECO:0000256" key="8">
    <source>
        <dbReference type="ARBA" id="ARBA00023012"/>
    </source>
</evidence>
<dbReference type="GO" id="GO:0000155">
    <property type="term" value="F:phosphorelay sensor kinase activity"/>
    <property type="evidence" value="ECO:0007669"/>
    <property type="project" value="InterPro"/>
</dbReference>
<keyword evidence="4" id="KW-0808">Transferase</keyword>
<dbReference type="InterPro" id="IPR035965">
    <property type="entry name" value="PAS-like_dom_sf"/>
</dbReference>
<comment type="subunit">
    <text evidence="9">At low DSF concentrations, interacts with RpfF.</text>
</comment>
<dbReference type="InterPro" id="IPR011006">
    <property type="entry name" value="CheY-like_superfamily"/>
</dbReference>
<dbReference type="SUPFAM" id="SSF52172">
    <property type="entry name" value="CheY-like"/>
    <property type="match status" value="1"/>
</dbReference>
<feature type="coiled-coil region" evidence="12">
    <location>
        <begin position="217"/>
        <end position="251"/>
    </location>
</feature>
<dbReference type="Gene3D" id="3.30.450.20">
    <property type="entry name" value="PAS domain"/>
    <property type="match status" value="1"/>
</dbReference>
<dbReference type="SUPFAM" id="SSF55785">
    <property type="entry name" value="PYP-like sensor domain (PAS domain)"/>
    <property type="match status" value="1"/>
</dbReference>
<evidence type="ECO:0000256" key="5">
    <source>
        <dbReference type="ARBA" id="ARBA00022741"/>
    </source>
</evidence>
<evidence type="ECO:0000256" key="10">
    <source>
        <dbReference type="ARBA" id="ARBA00068150"/>
    </source>
</evidence>
<feature type="transmembrane region" description="Helical" evidence="13">
    <location>
        <begin position="21"/>
        <end position="43"/>
    </location>
</feature>
<dbReference type="InterPro" id="IPR004358">
    <property type="entry name" value="Sig_transdc_His_kin-like_C"/>
</dbReference>
<evidence type="ECO:0000256" key="6">
    <source>
        <dbReference type="ARBA" id="ARBA00022777"/>
    </source>
</evidence>
<dbReference type="InterPro" id="IPR036097">
    <property type="entry name" value="HisK_dim/P_sf"/>
</dbReference>
<evidence type="ECO:0000256" key="11">
    <source>
        <dbReference type="PROSITE-ProRule" id="PRU00169"/>
    </source>
</evidence>
<evidence type="ECO:0000256" key="7">
    <source>
        <dbReference type="ARBA" id="ARBA00022840"/>
    </source>
</evidence>
<dbReference type="Pfam" id="PF00072">
    <property type="entry name" value="Response_reg"/>
    <property type="match status" value="1"/>
</dbReference>
<dbReference type="RefSeq" id="WP_142082432.1">
    <property type="nucleotide sequence ID" value="NZ_VFPT01000001.1"/>
</dbReference>
<keyword evidence="6" id="KW-0418">Kinase</keyword>
<dbReference type="Gene3D" id="3.40.50.2300">
    <property type="match status" value="1"/>
</dbReference>
<accession>A0A543KG43</accession>
<feature type="domain" description="Histidine kinase" evidence="14">
    <location>
        <begin position="379"/>
        <end position="596"/>
    </location>
</feature>
<keyword evidence="13" id="KW-0812">Transmembrane</keyword>
<evidence type="ECO:0000313" key="17">
    <source>
        <dbReference type="Proteomes" id="UP000320582"/>
    </source>
</evidence>
<dbReference type="Proteomes" id="UP000320582">
    <property type="component" value="Unassembled WGS sequence"/>
</dbReference>
<keyword evidence="12" id="KW-0175">Coiled coil</keyword>
<reference evidence="16 17" key="1">
    <citation type="submission" date="2019-06" db="EMBL/GenBank/DDBJ databases">
        <title>Genomic Encyclopedia of Archaeal and Bacterial Type Strains, Phase II (KMG-II): from individual species to whole genera.</title>
        <authorList>
            <person name="Goeker M."/>
        </authorList>
    </citation>
    <scope>NUCLEOTIDE SEQUENCE [LARGE SCALE GENOMIC DNA]</scope>
    <source>
        <strain evidence="16 17">DSM 18423</strain>
    </source>
</reference>
<dbReference type="CDD" id="cd00082">
    <property type="entry name" value="HisKA"/>
    <property type="match status" value="1"/>
</dbReference>
<keyword evidence="7" id="KW-0067">ATP-binding</keyword>
<protein>
    <recommendedName>
        <fullName evidence="10">Sensory/regulatory protein RpfC</fullName>
        <ecNumber evidence="2">2.7.13.3</ecNumber>
    </recommendedName>
</protein>
<dbReference type="Pfam" id="PF02518">
    <property type="entry name" value="HATPase_c"/>
    <property type="match status" value="1"/>
</dbReference>
<dbReference type="InterPro" id="IPR001789">
    <property type="entry name" value="Sig_transdc_resp-reg_receiver"/>
</dbReference>
<evidence type="ECO:0000256" key="4">
    <source>
        <dbReference type="ARBA" id="ARBA00022679"/>
    </source>
</evidence>
<dbReference type="InterPro" id="IPR036890">
    <property type="entry name" value="HATPase_C_sf"/>
</dbReference>
<feature type="domain" description="Response regulatory" evidence="15">
    <location>
        <begin position="619"/>
        <end position="738"/>
    </location>
</feature>
<dbReference type="SMART" id="SM00387">
    <property type="entry name" value="HATPase_c"/>
    <property type="match status" value="1"/>
</dbReference>
<evidence type="ECO:0000256" key="12">
    <source>
        <dbReference type="SAM" id="Coils"/>
    </source>
</evidence>
<feature type="modified residue" description="4-aspartylphosphate" evidence="11">
    <location>
        <position position="668"/>
    </location>
</feature>
<dbReference type="EC" id="2.7.13.3" evidence="2"/>
<dbReference type="FunFam" id="3.30.565.10:FF:000010">
    <property type="entry name" value="Sensor histidine kinase RcsC"/>
    <property type="match status" value="1"/>
</dbReference>
<sequence length="744" mass="81780">MKKHAARLQGLMPDRLTKVGLWVLIPVFLVSSVLVLIWLAHLIDNKFDDLRTTGADNAYWSSSQAEVDVHRLHVAVIGALHDPSAEHIAEVRLRYDVLYSRSQIMSAGAVGRALNGATVQGMVDFPLPPFLDTYIALIDGPDDALLAALPQMQEELRHLSQDTREFALHVLHFFNAEADEKRESLALLQQNARNVTYFVVVAFALMTAALALQLHRRVQAEALLTQRNRQLQASEQETKQAREQLLSAIEALEDGFVIFDADERLVATNSRYREIFSKLSSILKPGVTFREIVEYAARTGQIPEALDQKQDWIEKRLAQFRRAEGTAEQRTADGRYIRYYEKPTADGGRVGLRTDVTGLYAAREQAEAASRAKSAFLANMSHEIRTPMNGILGMAELLSQTSLNKDQIQMLDTIRESGDALLTVINDILDLARIEAGKLALTSKPFAAIDLLRRMERLHGASARMKGLDLTLSLGPGLDRARMGDRDRLGQILENLIGNAVKFTEAGSVNIKAEAPDAQTLRVCIHDTGLGMTEGQLGRVFEEFEQADNSVTRRFGGSGLGLSIVRKLVELMDGDLKISSTPGLGTQVELKIPLPLAECDGPVQVESMTAPTGLRTGLHLLVAEDNRTNTAILAAMLTKLGLTAEFATNGQDACERWQPDTFDLLLFDISMPVMDGIDALATIRQRALDLGVAPPLAVAATANVMQDQIAEYMRKGFSAVLGKPYKSSELQAILSKVLKAEVAE</sequence>
<proteinExistence type="predicted"/>
<evidence type="ECO:0000256" key="2">
    <source>
        <dbReference type="ARBA" id="ARBA00012438"/>
    </source>
</evidence>
<dbReference type="InterPro" id="IPR005467">
    <property type="entry name" value="His_kinase_dom"/>
</dbReference>
<name>A0A543KG43_9RHOB</name>
<evidence type="ECO:0000259" key="15">
    <source>
        <dbReference type="PROSITE" id="PS50110"/>
    </source>
</evidence>
<dbReference type="PANTHER" id="PTHR45339:SF1">
    <property type="entry name" value="HYBRID SIGNAL TRANSDUCTION HISTIDINE KINASE J"/>
    <property type="match status" value="1"/>
</dbReference>
<keyword evidence="8" id="KW-0902">Two-component regulatory system</keyword>
<dbReference type="PRINTS" id="PR00344">
    <property type="entry name" value="BCTRLSENSOR"/>
</dbReference>
<keyword evidence="17" id="KW-1185">Reference proteome</keyword>
<dbReference type="OrthoDB" id="9801651at2"/>
<feature type="transmembrane region" description="Helical" evidence="13">
    <location>
        <begin position="195"/>
        <end position="214"/>
    </location>
</feature>